<feature type="domain" description="AB hydrolase-1" evidence="1">
    <location>
        <begin position="34"/>
        <end position="135"/>
    </location>
</feature>
<dbReference type="Pfam" id="PF00561">
    <property type="entry name" value="Abhydrolase_1"/>
    <property type="match status" value="1"/>
</dbReference>
<proteinExistence type="predicted"/>
<reference evidence="2 3" key="1">
    <citation type="journal article" date="2010" name="Int. J. Syst. Evol. Microbiol.">
        <title>Sphingopyxis bauzanensis sp. nov., a psychrophilic bacterium isolated from soil.</title>
        <authorList>
            <person name="Zhang D.C."/>
            <person name="Liu H.C."/>
            <person name="Xin Y.H."/>
            <person name="Zhou Y.G."/>
            <person name="Schinner F."/>
            <person name="Margesin R."/>
        </authorList>
    </citation>
    <scope>NUCLEOTIDE SEQUENCE [LARGE SCALE GENOMIC DNA]</scope>
    <source>
        <strain evidence="2 3">DSM 22271</strain>
    </source>
</reference>
<dbReference type="SUPFAM" id="SSF53474">
    <property type="entry name" value="alpha/beta-Hydrolases"/>
    <property type="match status" value="1"/>
</dbReference>
<dbReference type="GO" id="GO:0016787">
    <property type="term" value="F:hydrolase activity"/>
    <property type="evidence" value="ECO:0007669"/>
    <property type="project" value="UniProtKB-KW"/>
</dbReference>
<dbReference type="Proteomes" id="UP000197361">
    <property type="component" value="Unassembled WGS sequence"/>
</dbReference>
<dbReference type="EMBL" id="NISK01000001">
    <property type="protein sequence ID" value="OWQ99269.1"/>
    <property type="molecule type" value="Genomic_DNA"/>
</dbReference>
<dbReference type="InterPro" id="IPR029058">
    <property type="entry name" value="AB_hydrolase_fold"/>
</dbReference>
<dbReference type="Gene3D" id="3.40.50.1820">
    <property type="entry name" value="alpha/beta hydrolase"/>
    <property type="match status" value="1"/>
</dbReference>
<dbReference type="PANTHER" id="PTHR43798">
    <property type="entry name" value="MONOACYLGLYCEROL LIPASE"/>
    <property type="match status" value="1"/>
</dbReference>
<dbReference type="InterPro" id="IPR000073">
    <property type="entry name" value="AB_hydrolase_1"/>
</dbReference>
<gene>
    <name evidence="2" type="ORF">CDQ92_03670</name>
</gene>
<keyword evidence="2" id="KW-0378">Hydrolase</keyword>
<sequence length="281" mass="30226">MTTDIIDIFYSGPDGWPLCAALVDPNHRLSTSHVVIMMHGGGPDHQSLIPLARRLCDRRAVVLPDIRGYGRSPCSENAKHTWTSYSADVMSLLDHLKVDSAIVGGAGLGATITLRTALAHKERVRAAILISVEDIEDDEAKAAETAFMREFATRVREEGLHAAWAPILPNLAPVIREMVYDAIPRSTSASIAAAAAIGEDRAFRSVGELADINMPALVIPGMDERHPIALAKQLAHLLPHGKLAAAEMSDAIVTTEDFARCFAPAIREFLNELSALPTASA</sequence>
<dbReference type="InterPro" id="IPR050266">
    <property type="entry name" value="AB_hydrolase_sf"/>
</dbReference>
<dbReference type="AlphaFoldDB" id="A0A246K181"/>
<organism evidence="2 3">
    <name type="scientific">Sphingopyxis bauzanensis</name>
    <dbReference type="NCBI Taxonomy" id="651663"/>
    <lineage>
        <taxon>Bacteria</taxon>
        <taxon>Pseudomonadati</taxon>
        <taxon>Pseudomonadota</taxon>
        <taxon>Alphaproteobacteria</taxon>
        <taxon>Sphingomonadales</taxon>
        <taxon>Sphingomonadaceae</taxon>
        <taxon>Sphingopyxis</taxon>
    </lineage>
</organism>
<name>A0A246K181_9SPHN</name>
<evidence type="ECO:0000313" key="3">
    <source>
        <dbReference type="Proteomes" id="UP000197361"/>
    </source>
</evidence>
<dbReference type="PANTHER" id="PTHR43798:SF33">
    <property type="entry name" value="HYDROLASE, PUTATIVE (AFU_ORTHOLOGUE AFUA_2G14860)-RELATED"/>
    <property type="match status" value="1"/>
</dbReference>
<accession>A0A246K181</accession>
<comment type="caution">
    <text evidence="2">The sequence shown here is derived from an EMBL/GenBank/DDBJ whole genome shotgun (WGS) entry which is preliminary data.</text>
</comment>
<dbReference type="OrthoDB" id="9801400at2"/>
<evidence type="ECO:0000313" key="2">
    <source>
        <dbReference type="EMBL" id="OWQ99269.1"/>
    </source>
</evidence>
<evidence type="ECO:0000259" key="1">
    <source>
        <dbReference type="Pfam" id="PF00561"/>
    </source>
</evidence>
<dbReference type="GO" id="GO:0016020">
    <property type="term" value="C:membrane"/>
    <property type="evidence" value="ECO:0007669"/>
    <property type="project" value="TreeGrafter"/>
</dbReference>
<protein>
    <submittedName>
        <fullName evidence="2">Alpha/beta hydrolase</fullName>
    </submittedName>
</protein>
<keyword evidence="3" id="KW-1185">Reference proteome</keyword>